<sequence length="228" mass="26504">MPKFLFILFFSFTAFAQTNFEKAEKLYKENKFAEAKILFETYLKTTPNHLKTIEYLGDIAGAQKKWDDAITYYEKLKLKVPSSANYHYKYGGAMGMKAKSVNKFKALGMIDDIEEAFLTAARLDKKHIESRFALVILYLELPGIIGGSEKKAQKYADEILTISKVDGYLAKGYIEVYFKRYKKAETYYVNAHKIENSKETFDKLYDLYVKKLKDKIKASKLKEQFENK</sequence>
<protein>
    <recommendedName>
        <fullName evidence="4">Tetratricopeptide repeat-containing protein</fullName>
    </recommendedName>
</protein>
<evidence type="ECO:0000313" key="3">
    <source>
        <dbReference type="Proteomes" id="UP001180481"/>
    </source>
</evidence>
<reference evidence="2" key="1">
    <citation type="submission" date="2023-09" db="EMBL/GenBank/DDBJ databases">
        <title>Flavobacterium sp. 20NA77.7 isolated from freshwater.</title>
        <authorList>
            <person name="Le V."/>
            <person name="Ko S.-R."/>
            <person name="Ahn C.-Y."/>
            <person name="Oh H.-M."/>
        </authorList>
    </citation>
    <scope>NUCLEOTIDE SEQUENCE</scope>
    <source>
        <strain evidence="2">20NA77.7</strain>
    </source>
</reference>
<keyword evidence="1" id="KW-0732">Signal</keyword>
<evidence type="ECO:0000256" key="1">
    <source>
        <dbReference type="SAM" id="SignalP"/>
    </source>
</evidence>
<dbReference type="SUPFAM" id="SSF48452">
    <property type="entry name" value="TPR-like"/>
    <property type="match status" value="1"/>
</dbReference>
<evidence type="ECO:0000313" key="2">
    <source>
        <dbReference type="EMBL" id="WMW77482.1"/>
    </source>
</evidence>
<proteinExistence type="predicted"/>
<dbReference type="Proteomes" id="UP001180481">
    <property type="component" value="Chromosome"/>
</dbReference>
<dbReference type="SMART" id="SM00028">
    <property type="entry name" value="TPR"/>
    <property type="match status" value="3"/>
</dbReference>
<dbReference type="InterPro" id="IPR019734">
    <property type="entry name" value="TPR_rpt"/>
</dbReference>
<dbReference type="InterPro" id="IPR011990">
    <property type="entry name" value="TPR-like_helical_dom_sf"/>
</dbReference>
<gene>
    <name evidence="2" type="ORF">RF683_08290</name>
</gene>
<dbReference type="EMBL" id="CP133721">
    <property type="protein sequence ID" value="WMW77482.1"/>
    <property type="molecule type" value="Genomic_DNA"/>
</dbReference>
<name>A0ABY9R899_9FLAO</name>
<accession>A0ABY9R899</accession>
<keyword evidence="3" id="KW-1185">Reference proteome</keyword>
<dbReference type="Gene3D" id="1.25.40.10">
    <property type="entry name" value="Tetratricopeptide repeat domain"/>
    <property type="match status" value="1"/>
</dbReference>
<dbReference type="RefSeq" id="WP_309531832.1">
    <property type="nucleotide sequence ID" value="NZ_CP133721.1"/>
</dbReference>
<organism evidence="2 3">
    <name type="scientific">Flavobacterium nakdongensis</name>
    <dbReference type="NCBI Taxonomy" id="3073563"/>
    <lineage>
        <taxon>Bacteria</taxon>
        <taxon>Pseudomonadati</taxon>
        <taxon>Bacteroidota</taxon>
        <taxon>Flavobacteriia</taxon>
        <taxon>Flavobacteriales</taxon>
        <taxon>Flavobacteriaceae</taxon>
        <taxon>Flavobacterium</taxon>
    </lineage>
</organism>
<evidence type="ECO:0008006" key="4">
    <source>
        <dbReference type="Google" id="ProtNLM"/>
    </source>
</evidence>
<feature type="chain" id="PRO_5045072827" description="Tetratricopeptide repeat-containing protein" evidence="1">
    <location>
        <begin position="17"/>
        <end position="228"/>
    </location>
</feature>
<feature type="signal peptide" evidence="1">
    <location>
        <begin position="1"/>
        <end position="16"/>
    </location>
</feature>